<name>A0A1H8I476_9RHOB</name>
<proteinExistence type="predicted"/>
<reference evidence="1 2" key="1">
    <citation type="submission" date="2016-10" db="EMBL/GenBank/DDBJ databases">
        <authorList>
            <person name="de Groot N.N."/>
        </authorList>
    </citation>
    <scope>NUCLEOTIDE SEQUENCE [LARGE SCALE GENOMIC DNA]</scope>
    <source>
        <strain evidence="1 2">DSM 3857</strain>
    </source>
</reference>
<evidence type="ECO:0000313" key="2">
    <source>
        <dbReference type="Proteomes" id="UP000198761"/>
    </source>
</evidence>
<dbReference type="OrthoDB" id="7749009at2"/>
<dbReference type="RefSeq" id="WP_091301680.1">
    <property type="nucleotide sequence ID" value="NZ_FOCE01000006.1"/>
</dbReference>
<accession>A0A1H8I476</accession>
<dbReference type="Gene3D" id="2.160.20.10">
    <property type="entry name" value="Single-stranded right-handed beta-helix, Pectin lyase-like"/>
    <property type="match status" value="1"/>
</dbReference>
<evidence type="ECO:0000313" key="1">
    <source>
        <dbReference type="EMBL" id="SEN62915.1"/>
    </source>
</evidence>
<dbReference type="STRING" id="933059.SAMN04488103_106113"/>
<dbReference type="EMBL" id="FOCE01000006">
    <property type="protein sequence ID" value="SEN62915.1"/>
    <property type="molecule type" value="Genomic_DNA"/>
</dbReference>
<keyword evidence="1" id="KW-0456">Lyase</keyword>
<keyword evidence="2" id="KW-1185">Reference proteome</keyword>
<dbReference type="InterPro" id="IPR011050">
    <property type="entry name" value="Pectin_lyase_fold/virulence"/>
</dbReference>
<dbReference type="InterPro" id="IPR012334">
    <property type="entry name" value="Pectin_lyas_fold"/>
</dbReference>
<dbReference type="SUPFAM" id="SSF51126">
    <property type="entry name" value="Pectin lyase-like"/>
    <property type="match status" value="1"/>
</dbReference>
<organism evidence="1 2">
    <name type="scientific">Gemmobacter aquatilis</name>
    <dbReference type="NCBI Taxonomy" id="933059"/>
    <lineage>
        <taxon>Bacteria</taxon>
        <taxon>Pseudomonadati</taxon>
        <taxon>Pseudomonadota</taxon>
        <taxon>Alphaproteobacteria</taxon>
        <taxon>Rhodobacterales</taxon>
        <taxon>Paracoccaceae</taxon>
        <taxon>Gemmobacter</taxon>
    </lineage>
</organism>
<sequence length="761" mass="80983">MNMAITDGLVLMPPPFSAGLGQWSRADGTPGSATYAGQPNAALVPADQDFGGCLELQKTDSTQRLRYMGQTPIRPGLYLRVTARIKAVAGSLPSVRIAAYAARANGAAVSVPLTGPSTPLTSYGQVVTVSAIIGSGNRQGVDMVWGIEPVYGHFGLDLTGANGGVVRIDDLVIEDVTEVFHRKMLDVVDVRDYGALGNGSTDDSAAFAAADDAANGRTVLVSDGTYRLASSFTFDNAVRFEGTVSMPAGARLTCTRNYDLNTYAAAFGGELEGFRRGLQTLFYFTDHVVFDLSGRSVQLSAPIDVAALSGLTSLSSRRVLTNGQINAGNSAAWDTIEVTSIASYSTNNATTLTNVANVANIPVGSRVSGTGVGREVYVRAKNVGAGTVTLSAPLWAAAGTRTFTFRRYKYMLDFSGFDYLARFELTDLDFNCAGRASAILLPTSGLTFRIADCVFSGPKDRGITSIGSGCQGMIVDQCQFLSNEQELPAQNRTTIAMNSNANDLKLRDNRVVRFAHFAVMGGNGNMFIGNHFFQGDDQTDGLRQAGVVITNTNCKTIFTGNYIDNCWIEWTNEHDPEPGFDGEFSFGALTVTGGIFTVNDVAPAFRWLVIKPRGPGHFINGLSVTGNVFRTVNTSIDRVEKVDTSQAGLDHSRARNVVFDGNTFNGVTQITMNPLTLEHNQSSTAATWTVDGGAYLPFGGQALTVASVVAEGPLRNNGNAVTYATPYAEVAQGAGEDKISLKWPEPLKGKVQVTLRSDTPA</sequence>
<dbReference type="GO" id="GO:0016829">
    <property type="term" value="F:lyase activity"/>
    <property type="evidence" value="ECO:0007669"/>
    <property type="project" value="UniProtKB-KW"/>
</dbReference>
<protein>
    <submittedName>
        <fullName evidence="1">Pectate lyase superfamily protein</fullName>
    </submittedName>
</protein>
<dbReference type="AlphaFoldDB" id="A0A1H8I476"/>
<dbReference type="Proteomes" id="UP000198761">
    <property type="component" value="Unassembled WGS sequence"/>
</dbReference>
<gene>
    <name evidence="1" type="ORF">SAMN04488103_106113</name>
</gene>